<reference evidence="1 2" key="1">
    <citation type="submission" date="2017-04" db="EMBL/GenBank/DDBJ databases">
        <title>The genome sequence of Parageobacillus galactosidasius DSM 18751.</title>
        <authorList>
            <person name="Ramaloko W.T."/>
            <person name="Koen N."/>
            <person name="Polliack S."/>
            <person name="Aliyu H."/>
            <person name="Lebre P."/>
            <person name="Mohr T."/>
            <person name="Oswald F."/>
            <person name="Zwick M."/>
            <person name="Neumann A."/>
            <person name="Syldatk C."/>
            <person name="Cowan D."/>
            <person name="De Maayer P."/>
        </authorList>
    </citation>
    <scope>NUCLEOTIDE SEQUENCE [LARGE SCALE GENOMIC DNA]</scope>
    <source>
        <strain evidence="1 2">DSM 18751</strain>
    </source>
</reference>
<gene>
    <name evidence="1" type="ORF">B9L23_12920</name>
</gene>
<proteinExistence type="predicted"/>
<dbReference type="InterPro" id="IPR003462">
    <property type="entry name" value="ODC_Mu_crystall"/>
</dbReference>
<dbReference type="PANTHER" id="PTHR13812">
    <property type="entry name" value="KETIMINE REDUCTASE MU-CRYSTALLIN"/>
    <property type="match status" value="1"/>
</dbReference>
<accession>A0A226QHP9</accession>
<evidence type="ECO:0000313" key="1">
    <source>
        <dbReference type="EMBL" id="OXB92133.1"/>
    </source>
</evidence>
<sequence>MLVLDEKAMLETASMKDVMEAMERAYCLYENEQYEMPLRTQLQDNENTFLLMPSIAHQSFSLKIVSVFPNNRQHPVTQGMVILIDRQTGSAKALFKWLLFLKSSQTR</sequence>
<keyword evidence="2" id="KW-1185">Reference proteome</keyword>
<name>A0A226QHP9_9BACL</name>
<dbReference type="EMBL" id="NDYL01000002">
    <property type="protein sequence ID" value="OXB92133.1"/>
    <property type="molecule type" value="Genomic_DNA"/>
</dbReference>
<protein>
    <recommendedName>
        <fullName evidence="3">Ornithine cyclodeaminase</fullName>
    </recommendedName>
</protein>
<organism evidence="1 2">
    <name type="scientific">Parageobacillus galactosidasius</name>
    <dbReference type="NCBI Taxonomy" id="883812"/>
    <lineage>
        <taxon>Bacteria</taxon>
        <taxon>Bacillati</taxon>
        <taxon>Bacillota</taxon>
        <taxon>Bacilli</taxon>
        <taxon>Bacillales</taxon>
        <taxon>Anoxybacillaceae</taxon>
        <taxon>Parageobacillus</taxon>
    </lineage>
</organism>
<dbReference type="RefSeq" id="WP_089097820.1">
    <property type="nucleotide sequence ID" value="NZ_NDYL01000002.1"/>
</dbReference>
<dbReference type="Proteomes" id="UP000198394">
    <property type="component" value="Unassembled WGS sequence"/>
</dbReference>
<dbReference type="SUPFAM" id="SSF51735">
    <property type="entry name" value="NAD(P)-binding Rossmann-fold domains"/>
    <property type="match status" value="1"/>
</dbReference>
<dbReference type="InterPro" id="IPR023401">
    <property type="entry name" value="ODC_N"/>
</dbReference>
<comment type="caution">
    <text evidence="1">The sequence shown here is derived from an EMBL/GenBank/DDBJ whole genome shotgun (WGS) entry which is preliminary data.</text>
</comment>
<dbReference type="GO" id="GO:0005737">
    <property type="term" value="C:cytoplasm"/>
    <property type="evidence" value="ECO:0007669"/>
    <property type="project" value="TreeGrafter"/>
</dbReference>
<evidence type="ECO:0000313" key="2">
    <source>
        <dbReference type="Proteomes" id="UP000198394"/>
    </source>
</evidence>
<dbReference type="Pfam" id="PF02423">
    <property type="entry name" value="OCD_Mu_crystall"/>
    <property type="match status" value="1"/>
</dbReference>
<evidence type="ECO:0008006" key="3">
    <source>
        <dbReference type="Google" id="ProtNLM"/>
    </source>
</evidence>
<dbReference type="Gene3D" id="3.30.1780.10">
    <property type="entry name" value="ornithine cyclodeaminase, domain 1"/>
    <property type="match status" value="1"/>
</dbReference>
<dbReference type="AlphaFoldDB" id="A0A226QHP9"/>
<dbReference type="PANTHER" id="PTHR13812:SF19">
    <property type="entry name" value="KETIMINE REDUCTASE MU-CRYSTALLIN"/>
    <property type="match status" value="1"/>
</dbReference>
<dbReference type="InterPro" id="IPR036291">
    <property type="entry name" value="NAD(P)-bd_dom_sf"/>
</dbReference>